<dbReference type="GO" id="GO:0009279">
    <property type="term" value="C:cell outer membrane"/>
    <property type="evidence" value="ECO:0007669"/>
    <property type="project" value="UniProtKB-SubCell"/>
</dbReference>
<comment type="similarity">
    <text evidence="2">Belongs to the TonB-dependent receptor family.</text>
</comment>
<dbReference type="NCBIfam" id="TIGR04057">
    <property type="entry name" value="SusC_RagA_signa"/>
    <property type="match status" value="1"/>
</dbReference>
<name>A0A2W5F596_9SPHI</name>
<dbReference type="InterPro" id="IPR012910">
    <property type="entry name" value="Plug_dom"/>
</dbReference>
<dbReference type="InterPro" id="IPR008969">
    <property type="entry name" value="CarboxyPept-like_regulatory"/>
</dbReference>
<dbReference type="PANTHER" id="PTHR30069:SF29">
    <property type="entry name" value="HEMOGLOBIN AND HEMOGLOBIN-HAPTOGLOBIN-BINDING PROTEIN 1-RELATED"/>
    <property type="match status" value="1"/>
</dbReference>
<evidence type="ECO:0000313" key="4">
    <source>
        <dbReference type="EMBL" id="PZP49454.1"/>
    </source>
</evidence>
<keyword evidence="2" id="KW-1134">Transmembrane beta strand</keyword>
<comment type="caution">
    <text evidence="4">The sequence shown here is derived from an EMBL/GenBank/DDBJ whole genome shotgun (WGS) entry which is preliminary data.</text>
</comment>
<dbReference type="SUPFAM" id="SSF56935">
    <property type="entry name" value="Porins"/>
    <property type="match status" value="1"/>
</dbReference>
<dbReference type="EMBL" id="QFOI01000111">
    <property type="protein sequence ID" value="PZP49454.1"/>
    <property type="molecule type" value="Genomic_DNA"/>
</dbReference>
<gene>
    <name evidence="4" type="ORF">DI598_07825</name>
</gene>
<feature type="non-terminal residue" evidence="4">
    <location>
        <position position="389"/>
    </location>
</feature>
<dbReference type="PROSITE" id="PS52016">
    <property type="entry name" value="TONB_DEPENDENT_REC_3"/>
    <property type="match status" value="1"/>
</dbReference>
<feature type="domain" description="TonB-dependent receptor plug" evidence="3">
    <location>
        <begin position="98"/>
        <end position="225"/>
    </location>
</feature>
<dbReference type="Gene3D" id="2.60.40.1120">
    <property type="entry name" value="Carboxypeptidase-like, regulatory domain"/>
    <property type="match status" value="1"/>
</dbReference>
<dbReference type="InterPro" id="IPR039426">
    <property type="entry name" value="TonB-dep_rcpt-like"/>
</dbReference>
<dbReference type="SUPFAM" id="SSF49464">
    <property type="entry name" value="Carboxypeptidase regulatory domain-like"/>
    <property type="match status" value="1"/>
</dbReference>
<keyword evidence="2" id="KW-0998">Cell outer membrane</keyword>
<comment type="subcellular location">
    <subcellularLocation>
        <location evidence="2">Cell outer membrane</location>
        <topology evidence="2">Multi-pass membrane protein</topology>
    </subcellularLocation>
</comment>
<keyword evidence="2" id="KW-0813">Transport</keyword>
<evidence type="ECO:0000256" key="1">
    <source>
        <dbReference type="ARBA" id="ARBA00022729"/>
    </source>
</evidence>
<keyword evidence="2" id="KW-0472">Membrane</keyword>
<keyword evidence="2" id="KW-0812">Transmembrane</keyword>
<evidence type="ECO:0000313" key="5">
    <source>
        <dbReference type="Proteomes" id="UP000249645"/>
    </source>
</evidence>
<dbReference type="InterPro" id="IPR037066">
    <property type="entry name" value="Plug_dom_sf"/>
</dbReference>
<dbReference type="Gene3D" id="2.170.130.10">
    <property type="entry name" value="TonB-dependent receptor, plug domain"/>
    <property type="match status" value="1"/>
</dbReference>
<protein>
    <submittedName>
        <fullName evidence="4">SusC/RagA family protein</fullName>
    </submittedName>
</protein>
<evidence type="ECO:0000256" key="2">
    <source>
        <dbReference type="PROSITE-ProRule" id="PRU01360"/>
    </source>
</evidence>
<keyword evidence="1" id="KW-0732">Signal</keyword>
<dbReference type="GO" id="GO:0015344">
    <property type="term" value="F:siderophore uptake transmembrane transporter activity"/>
    <property type="evidence" value="ECO:0007669"/>
    <property type="project" value="TreeGrafter"/>
</dbReference>
<organism evidence="4 5">
    <name type="scientific">Pseudopedobacter saltans</name>
    <dbReference type="NCBI Taxonomy" id="151895"/>
    <lineage>
        <taxon>Bacteria</taxon>
        <taxon>Pseudomonadati</taxon>
        <taxon>Bacteroidota</taxon>
        <taxon>Sphingobacteriia</taxon>
        <taxon>Sphingobacteriales</taxon>
        <taxon>Sphingobacteriaceae</taxon>
        <taxon>Pseudopedobacter</taxon>
    </lineage>
</organism>
<dbReference type="PANTHER" id="PTHR30069">
    <property type="entry name" value="TONB-DEPENDENT OUTER MEMBRANE RECEPTOR"/>
    <property type="match status" value="1"/>
</dbReference>
<proteinExistence type="inferred from homology"/>
<accession>A0A2W5F596</accession>
<evidence type="ECO:0000259" key="3">
    <source>
        <dbReference type="Pfam" id="PF07715"/>
    </source>
</evidence>
<reference evidence="4 5" key="1">
    <citation type="submission" date="2017-11" db="EMBL/GenBank/DDBJ databases">
        <title>Infants hospitalized years apart are colonized by the same room-sourced microbial strains.</title>
        <authorList>
            <person name="Brooks B."/>
            <person name="Olm M.R."/>
            <person name="Firek B.A."/>
            <person name="Baker R."/>
            <person name="Thomas B.C."/>
            <person name="Morowitz M.J."/>
            <person name="Banfield J.F."/>
        </authorList>
    </citation>
    <scope>NUCLEOTIDE SEQUENCE [LARGE SCALE GENOMIC DNA]</scope>
    <source>
        <strain evidence="4">S2_009_000_R2_76</strain>
    </source>
</reference>
<dbReference type="Pfam" id="PF07715">
    <property type="entry name" value="Plug"/>
    <property type="match status" value="1"/>
</dbReference>
<sequence length="389" mass="42205">MANAQNFHKVEGKVVDENGAPVANAAITIVNSNKGTSTDSLGVFSLSLKQGDEIEVSHISFTNEKFHYHSQERFDITLKKRDGAVDEVVVTGYTNVKKKQFAGSSSTLNAKELERNGVPDVTKLLEGQFAGVSLQNVSGTFGAAPKLRIRGATSLSGDNKPLWVIDGIIIEDLVNISNEALTTGDMNTLLGSSVAGINPNDIADITILRDAAATALYGARAMNGVIVVTTKKGRASLSGYPNVDYTGNFSRYIKPSYSSFDIMNSADQMAVVMEEMNKGSFQINTMLRGSNGGVLRKMYELIGTYDSTNGQYGLINDEEHKLGFLSRYANANTDWFDILFKNSLMQEHSVSVSSGTDKFQTYASASYMKDGGYTVGNNVERYTGNFRTN</sequence>
<dbReference type="AlphaFoldDB" id="A0A2W5F596"/>
<dbReference type="GO" id="GO:0044718">
    <property type="term" value="P:siderophore transmembrane transport"/>
    <property type="evidence" value="ECO:0007669"/>
    <property type="project" value="TreeGrafter"/>
</dbReference>
<dbReference type="InterPro" id="IPR023997">
    <property type="entry name" value="TonB-dep_OMP_SusC/RagA_CS"/>
</dbReference>
<dbReference type="Pfam" id="PF13715">
    <property type="entry name" value="CarbopepD_reg_2"/>
    <property type="match status" value="1"/>
</dbReference>
<dbReference type="Proteomes" id="UP000249645">
    <property type="component" value="Unassembled WGS sequence"/>
</dbReference>